<accession>A0A370GS00</accession>
<gene>
    <name evidence="1" type="ORF">DFR68_1121</name>
</gene>
<dbReference type="EMBL" id="QQAZ01000012">
    <property type="protein sequence ID" value="RDI46100.1"/>
    <property type="molecule type" value="Genomic_DNA"/>
</dbReference>
<evidence type="ECO:0000313" key="1">
    <source>
        <dbReference type="EMBL" id="RDI46100.1"/>
    </source>
</evidence>
<protein>
    <submittedName>
        <fullName evidence="1">Uncharacterized protein</fullName>
    </submittedName>
</protein>
<evidence type="ECO:0000313" key="2">
    <source>
        <dbReference type="Proteomes" id="UP000255355"/>
    </source>
</evidence>
<keyword evidence="2" id="KW-1185">Reference proteome</keyword>
<dbReference type="AlphaFoldDB" id="A0A370GS00"/>
<sequence length="36" mass="3895">DLSAADESLLMRIEAEDMRAALTEILASLNVGITDF</sequence>
<comment type="caution">
    <text evidence="1">The sequence shown here is derived from an EMBL/GenBank/DDBJ whole genome shotgun (WGS) entry which is preliminary data.</text>
</comment>
<name>A0A370GS00_9NOCA</name>
<organism evidence="1 2">
    <name type="scientific">Nocardia mexicana</name>
    <dbReference type="NCBI Taxonomy" id="279262"/>
    <lineage>
        <taxon>Bacteria</taxon>
        <taxon>Bacillati</taxon>
        <taxon>Actinomycetota</taxon>
        <taxon>Actinomycetes</taxon>
        <taxon>Mycobacteriales</taxon>
        <taxon>Nocardiaceae</taxon>
        <taxon>Nocardia</taxon>
    </lineage>
</organism>
<dbReference type="Proteomes" id="UP000255355">
    <property type="component" value="Unassembled WGS sequence"/>
</dbReference>
<feature type="non-terminal residue" evidence="1">
    <location>
        <position position="1"/>
    </location>
</feature>
<proteinExistence type="predicted"/>
<reference evidence="1 2" key="1">
    <citation type="submission" date="2018-07" db="EMBL/GenBank/DDBJ databases">
        <title>Genomic Encyclopedia of Type Strains, Phase IV (KMG-IV): sequencing the most valuable type-strain genomes for metagenomic binning, comparative biology and taxonomic classification.</title>
        <authorList>
            <person name="Goeker M."/>
        </authorList>
    </citation>
    <scope>NUCLEOTIDE SEQUENCE [LARGE SCALE GENOMIC DNA]</scope>
    <source>
        <strain evidence="1 2">DSM 44952</strain>
    </source>
</reference>